<dbReference type="GO" id="GO:0008198">
    <property type="term" value="F:ferrous iron binding"/>
    <property type="evidence" value="ECO:0007669"/>
    <property type="project" value="TreeGrafter"/>
</dbReference>
<evidence type="ECO:0000256" key="9">
    <source>
        <dbReference type="ARBA" id="ARBA00023004"/>
    </source>
</evidence>
<reference evidence="14" key="1">
    <citation type="submission" date="2020-11" db="EMBL/GenBank/DDBJ databases">
        <authorList>
            <consortium name="DOE Joint Genome Institute"/>
            <person name="Ahrendt S."/>
            <person name="Riley R."/>
            <person name="Andreopoulos W."/>
            <person name="Labutti K."/>
            <person name="Pangilinan J."/>
            <person name="Ruiz-Duenas F.J."/>
            <person name="Barrasa J.M."/>
            <person name="Sanchez-Garcia M."/>
            <person name="Camarero S."/>
            <person name="Miyauchi S."/>
            <person name="Serrano A."/>
            <person name="Linde D."/>
            <person name="Babiker R."/>
            <person name="Drula E."/>
            <person name="Ayuso-Fernandez I."/>
            <person name="Pacheco R."/>
            <person name="Padilla G."/>
            <person name="Ferreira P."/>
            <person name="Barriuso J."/>
            <person name="Kellner H."/>
            <person name="Castanera R."/>
            <person name="Alfaro M."/>
            <person name="Ramirez L."/>
            <person name="Pisabarro A.G."/>
            <person name="Kuo A."/>
            <person name="Tritt A."/>
            <person name="Lipzen A."/>
            <person name="He G."/>
            <person name="Yan M."/>
            <person name="Ng V."/>
            <person name="Cullen D."/>
            <person name="Martin F."/>
            <person name="Rosso M.-N."/>
            <person name="Henrissat B."/>
            <person name="Hibbett D."/>
            <person name="Martinez A.T."/>
            <person name="Grigoriev I.V."/>
        </authorList>
    </citation>
    <scope>NUCLEOTIDE SEQUENCE</scope>
    <source>
        <strain evidence="14">CBS 506.95</strain>
    </source>
</reference>
<keyword evidence="4" id="KW-0409">Iron storage</keyword>
<dbReference type="GO" id="GO:0006826">
    <property type="term" value="P:iron ion transport"/>
    <property type="evidence" value="ECO:0007669"/>
    <property type="project" value="UniProtKB-KW"/>
</dbReference>
<evidence type="ECO:0000313" key="14">
    <source>
        <dbReference type="EMBL" id="KAF9535570.1"/>
    </source>
</evidence>
<dbReference type="GO" id="GO:0008199">
    <property type="term" value="F:ferric iron binding"/>
    <property type="evidence" value="ECO:0007669"/>
    <property type="project" value="InterPro"/>
</dbReference>
<keyword evidence="9" id="KW-0408">Iron</keyword>
<name>A0A9P6EV46_9AGAR</name>
<keyword evidence="15" id="KW-1185">Reference proteome</keyword>
<evidence type="ECO:0000256" key="8">
    <source>
        <dbReference type="ARBA" id="ARBA00023002"/>
    </source>
</evidence>
<evidence type="ECO:0000313" key="15">
    <source>
        <dbReference type="Proteomes" id="UP000807306"/>
    </source>
</evidence>
<dbReference type="SMART" id="SM01219">
    <property type="entry name" value="Frataxin_Cyay"/>
    <property type="match status" value="1"/>
</dbReference>
<evidence type="ECO:0000256" key="6">
    <source>
        <dbReference type="ARBA" id="ARBA00022496"/>
    </source>
</evidence>
<comment type="similarity">
    <text evidence="2">Belongs to the frataxin family.</text>
</comment>
<accession>A0A9P6EV46</accession>
<dbReference type="SUPFAM" id="SSF55387">
    <property type="entry name" value="Frataxin/Nqo15-like"/>
    <property type="match status" value="1"/>
</dbReference>
<dbReference type="NCBIfam" id="TIGR03421">
    <property type="entry name" value="FeS_CyaY"/>
    <property type="match status" value="1"/>
</dbReference>
<dbReference type="Pfam" id="PF01491">
    <property type="entry name" value="Frataxin_Cyay"/>
    <property type="match status" value="1"/>
</dbReference>
<evidence type="ECO:0000256" key="5">
    <source>
        <dbReference type="ARBA" id="ARBA00022448"/>
    </source>
</evidence>
<evidence type="ECO:0000256" key="12">
    <source>
        <dbReference type="ARBA" id="ARBA00047990"/>
    </source>
</evidence>
<dbReference type="GO" id="GO:0006879">
    <property type="term" value="P:intracellular iron ion homeostasis"/>
    <property type="evidence" value="ECO:0007669"/>
    <property type="project" value="UniProtKB-KW"/>
</dbReference>
<evidence type="ECO:0000256" key="4">
    <source>
        <dbReference type="ARBA" id="ARBA00022434"/>
    </source>
</evidence>
<evidence type="ECO:0000256" key="1">
    <source>
        <dbReference type="ARBA" id="ARBA00004173"/>
    </source>
</evidence>
<dbReference type="PROSITE" id="PS01344">
    <property type="entry name" value="FRATAXIN_1"/>
    <property type="match status" value="1"/>
</dbReference>
<comment type="subcellular location">
    <subcellularLocation>
        <location evidence="1">Mitochondrion</location>
    </subcellularLocation>
</comment>
<dbReference type="Proteomes" id="UP000807306">
    <property type="component" value="Unassembled WGS sequence"/>
</dbReference>
<dbReference type="InterPro" id="IPR002908">
    <property type="entry name" value="Frataxin/CyaY"/>
</dbReference>
<sequence length="173" mass="19792">MLSSTLRPLARCTLNSTRRISLRACLPTRTHRTSTNPRLLLPRRTFATPPPQVNESDMTMHEYHAESDQAMEDLMETLEELVDESEESDYEVEYHAGVLTLKVGENGTYVINKQPPNKQIWLSSPKSGPKRYDFHKESGRWRYSRDGQTIDDLLSEELSDIFNQPVVIDVGGL</sequence>
<keyword evidence="8" id="KW-0560">Oxidoreductase</keyword>
<comment type="catalytic activity">
    <reaction evidence="12">
        <text>4 Fe(2+) + O2 + 4 H(+) = 4 Fe(3+) + 2 H2O</text>
        <dbReference type="Rhea" id="RHEA:11148"/>
        <dbReference type="ChEBI" id="CHEBI:15377"/>
        <dbReference type="ChEBI" id="CHEBI:15378"/>
        <dbReference type="ChEBI" id="CHEBI:15379"/>
        <dbReference type="ChEBI" id="CHEBI:29033"/>
        <dbReference type="ChEBI" id="CHEBI:29034"/>
        <dbReference type="EC" id="1.16.3.1"/>
    </reaction>
</comment>
<dbReference type="OrthoDB" id="1897642at2759"/>
<evidence type="ECO:0000256" key="11">
    <source>
        <dbReference type="ARBA" id="ARBA00023128"/>
    </source>
</evidence>
<dbReference type="GO" id="GO:0034986">
    <property type="term" value="F:iron chaperone activity"/>
    <property type="evidence" value="ECO:0007669"/>
    <property type="project" value="TreeGrafter"/>
</dbReference>
<dbReference type="GO" id="GO:0005739">
    <property type="term" value="C:mitochondrion"/>
    <property type="evidence" value="ECO:0007669"/>
    <property type="project" value="UniProtKB-SubCell"/>
</dbReference>
<dbReference type="AlphaFoldDB" id="A0A9P6EV46"/>
<protein>
    <recommendedName>
        <fullName evidence="3">ferroxidase</fullName>
        <ecNumber evidence="3">1.16.3.1</ecNumber>
    </recommendedName>
</protein>
<comment type="caution">
    <text evidence="14">The sequence shown here is derived from an EMBL/GenBank/DDBJ whole genome shotgun (WGS) entry which is preliminary data.</text>
</comment>
<keyword evidence="11" id="KW-0496">Mitochondrion</keyword>
<dbReference type="CDD" id="cd00503">
    <property type="entry name" value="Frataxin"/>
    <property type="match status" value="1"/>
</dbReference>
<dbReference type="EC" id="1.16.3.1" evidence="3"/>
<dbReference type="Gene3D" id="3.30.920.10">
    <property type="entry name" value="Frataxin/CyaY"/>
    <property type="match status" value="1"/>
</dbReference>
<keyword evidence="5" id="KW-0813">Transport</keyword>
<keyword evidence="7" id="KW-0809">Transit peptide</keyword>
<gene>
    <name evidence="14" type="ORF">CPB83DRAFT_901271</name>
</gene>
<dbReference type="GO" id="GO:0051537">
    <property type="term" value="F:2 iron, 2 sulfur cluster binding"/>
    <property type="evidence" value="ECO:0007669"/>
    <property type="project" value="TreeGrafter"/>
</dbReference>
<evidence type="ECO:0000256" key="13">
    <source>
        <dbReference type="SAM" id="Coils"/>
    </source>
</evidence>
<evidence type="ECO:0000256" key="3">
    <source>
        <dbReference type="ARBA" id="ARBA00013107"/>
    </source>
</evidence>
<evidence type="ECO:0000256" key="7">
    <source>
        <dbReference type="ARBA" id="ARBA00022946"/>
    </source>
</evidence>
<feature type="coiled-coil region" evidence="13">
    <location>
        <begin position="64"/>
        <end position="91"/>
    </location>
</feature>
<dbReference type="PANTHER" id="PTHR16821:SF2">
    <property type="entry name" value="FRATAXIN, MITOCHONDRIAL"/>
    <property type="match status" value="1"/>
</dbReference>
<dbReference type="GO" id="GO:0004322">
    <property type="term" value="F:ferroxidase activity"/>
    <property type="evidence" value="ECO:0007669"/>
    <property type="project" value="UniProtKB-EC"/>
</dbReference>
<keyword evidence="10" id="KW-0406">Ion transport</keyword>
<dbReference type="InterPro" id="IPR020895">
    <property type="entry name" value="Frataxin_CS"/>
</dbReference>
<dbReference type="NCBIfam" id="TIGR03422">
    <property type="entry name" value="mito_frataxin"/>
    <property type="match status" value="1"/>
</dbReference>
<dbReference type="InterPro" id="IPR036524">
    <property type="entry name" value="Frataxin/CyaY_sf"/>
</dbReference>
<dbReference type="PROSITE" id="PS50810">
    <property type="entry name" value="FRATAXIN_2"/>
    <property type="match status" value="1"/>
</dbReference>
<dbReference type="InterPro" id="IPR017789">
    <property type="entry name" value="Frataxin"/>
</dbReference>
<evidence type="ECO:0000256" key="2">
    <source>
        <dbReference type="ARBA" id="ARBA00008183"/>
    </source>
</evidence>
<dbReference type="GO" id="GO:0016226">
    <property type="term" value="P:iron-sulfur cluster assembly"/>
    <property type="evidence" value="ECO:0007669"/>
    <property type="project" value="InterPro"/>
</dbReference>
<proteinExistence type="inferred from homology"/>
<dbReference type="EMBL" id="MU157824">
    <property type="protein sequence ID" value="KAF9535570.1"/>
    <property type="molecule type" value="Genomic_DNA"/>
</dbReference>
<keyword evidence="13" id="KW-0175">Coiled coil</keyword>
<keyword evidence="6" id="KW-0410">Iron transport</keyword>
<organism evidence="14 15">
    <name type="scientific">Crepidotus variabilis</name>
    <dbReference type="NCBI Taxonomy" id="179855"/>
    <lineage>
        <taxon>Eukaryota</taxon>
        <taxon>Fungi</taxon>
        <taxon>Dikarya</taxon>
        <taxon>Basidiomycota</taxon>
        <taxon>Agaricomycotina</taxon>
        <taxon>Agaricomycetes</taxon>
        <taxon>Agaricomycetidae</taxon>
        <taxon>Agaricales</taxon>
        <taxon>Agaricineae</taxon>
        <taxon>Crepidotaceae</taxon>
        <taxon>Crepidotus</taxon>
    </lineage>
</organism>
<evidence type="ECO:0000256" key="10">
    <source>
        <dbReference type="ARBA" id="ARBA00023065"/>
    </source>
</evidence>
<dbReference type="PANTHER" id="PTHR16821">
    <property type="entry name" value="FRATAXIN"/>
    <property type="match status" value="1"/>
</dbReference>